<dbReference type="Proteomes" id="UP000031368">
    <property type="component" value="Plasmid pRgalR602b"/>
</dbReference>
<dbReference type="AlphaFoldDB" id="A0A0B4XAN6"/>
<geneLocation type="plasmid" evidence="2 3">
    <name>pRgalR602b</name>
</geneLocation>
<sequence length="268" mass="28622">MEDGGMKTGTNARARGIQKVVGTSCRARLSGTIGLIILGLADSHGHQAQAGDLTLKPTQFLQISPDLSVDGKEATNVTGAACADVDGNRMSCLLVGDEVKYARSFSLSDQHLIPGRQLYLLPKRNQTGEKFDETDAEGVAFYKGAYFLAGSHSLNKGSQKQQSRYFIYRVAIDGSTGQVADFGTKDTASSQVEKNANFEKILAADPKLGPHMAQIPDDGGVNIEGIAISGDALCRVSRPLAGWSSRHSLDTASSRLRRPQRWADALPG</sequence>
<dbReference type="InterPro" id="IPR022060">
    <property type="entry name" value="DUF3616"/>
</dbReference>
<dbReference type="Pfam" id="PF12275">
    <property type="entry name" value="DUF3616"/>
    <property type="match status" value="1"/>
</dbReference>
<dbReference type="KEGG" id="rga:RGR602_PB00051"/>
<dbReference type="EMBL" id="CP006879">
    <property type="protein sequence ID" value="AJD43592.1"/>
    <property type="molecule type" value="Genomic_DNA"/>
</dbReference>
<protein>
    <recommendedName>
        <fullName evidence="1">DUF3616 domain-containing protein</fullName>
    </recommendedName>
</protein>
<proteinExistence type="predicted"/>
<name>A0A0B4XAN6_9HYPH</name>
<evidence type="ECO:0000313" key="2">
    <source>
        <dbReference type="EMBL" id="AJD43592.1"/>
    </source>
</evidence>
<accession>A0A0B4XAN6</accession>
<gene>
    <name evidence="2" type="ORF">RGR602_PB00051</name>
</gene>
<feature type="domain" description="DUF3616" evidence="1">
    <location>
        <begin position="160"/>
        <end position="232"/>
    </location>
</feature>
<evidence type="ECO:0000313" key="3">
    <source>
        <dbReference type="Proteomes" id="UP000031368"/>
    </source>
</evidence>
<dbReference type="HOGENOM" id="CLU_1037761_0_0_5"/>
<evidence type="ECO:0000259" key="1">
    <source>
        <dbReference type="Pfam" id="PF12275"/>
    </source>
</evidence>
<keyword evidence="3" id="KW-1185">Reference proteome</keyword>
<keyword evidence="2" id="KW-0614">Plasmid</keyword>
<reference evidence="2 3" key="1">
    <citation type="submission" date="2013-11" db="EMBL/GenBank/DDBJ databases">
        <title>Complete genome sequence of Rhizobium gallicum bv. gallicum R602.</title>
        <authorList>
            <person name="Bustos P."/>
            <person name="Santamaria R.I."/>
            <person name="Lozano L."/>
            <person name="Acosta J.L."/>
            <person name="Ormeno-Orrillo E."/>
            <person name="Rogel M.A."/>
            <person name="Romero D."/>
            <person name="Cevallos M.A."/>
            <person name="Martinez-Romero E."/>
            <person name="Gonzalez V."/>
        </authorList>
    </citation>
    <scope>NUCLEOTIDE SEQUENCE [LARGE SCALE GENOMIC DNA]</scope>
    <source>
        <strain evidence="2 3">R602</strain>
        <plasmid evidence="2 3">pRgalR602b</plasmid>
    </source>
</reference>
<organism evidence="2 3">
    <name type="scientific">Rhizobium gallicum bv. gallicum R602sp</name>
    <dbReference type="NCBI Taxonomy" id="1041138"/>
    <lineage>
        <taxon>Bacteria</taxon>
        <taxon>Pseudomonadati</taxon>
        <taxon>Pseudomonadota</taxon>
        <taxon>Alphaproteobacteria</taxon>
        <taxon>Hyphomicrobiales</taxon>
        <taxon>Rhizobiaceae</taxon>
        <taxon>Rhizobium/Agrobacterium group</taxon>
        <taxon>Rhizobium</taxon>
    </lineage>
</organism>